<protein>
    <submittedName>
        <fullName evidence="2">HET-domain-containing protein</fullName>
    </submittedName>
</protein>
<accession>A0AAN6Z594</accession>
<reference evidence="2" key="1">
    <citation type="journal article" date="2023" name="Mol. Phylogenet. Evol.">
        <title>Genome-scale phylogeny and comparative genomics of the fungal order Sordariales.</title>
        <authorList>
            <person name="Hensen N."/>
            <person name="Bonometti L."/>
            <person name="Westerberg I."/>
            <person name="Brannstrom I.O."/>
            <person name="Guillou S."/>
            <person name="Cros-Aarteil S."/>
            <person name="Calhoun S."/>
            <person name="Haridas S."/>
            <person name="Kuo A."/>
            <person name="Mondo S."/>
            <person name="Pangilinan J."/>
            <person name="Riley R."/>
            <person name="LaButti K."/>
            <person name="Andreopoulos B."/>
            <person name="Lipzen A."/>
            <person name="Chen C."/>
            <person name="Yan M."/>
            <person name="Daum C."/>
            <person name="Ng V."/>
            <person name="Clum A."/>
            <person name="Steindorff A."/>
            <person name="Ohm R.A."/>
            <person name="Martin F."/>
            <person name="Silar P."/>
            <person name="Natvig D.O."/>
            <person name="Lalanne C."/>
            <person name="Gautier V."/>
            <person name="Ament-Velasquez S.L."/>
            <person name="Kruys A."/>
            <person name="Hutchinson M.I."/>
            <person name="Powell A.J."/>
            <person name="Barry K."/>
            <person name="Miller A.N."/>
            <person name="Grigoriev I.V."/>
            <person name="Debuchy R."/>
            <person name="Gladieux P."/>
            <person name="Hiltunen Thoren M."/>
            <person name="Johannesson H."/>
        </authorList>
    </citation>
    <scope>NUCLEOTIDE SEQUENCE</scope>
    <source>
        <strain evidence="2">CBS 731.68</strain>
    </source>
</reference>
<dbReference type="AlphaFoldDB" id="A0AAN6Z594"/>
<organism evidence="2 3">
    <name type="scientific">Parathielavia appendiculata</name>
    <dbReference type="NCBI Taxonomy" id="2587402"/>
    <lineage>
        <taxon>Eukaryota</taxon>
        <taxon>Fungi</taxon>
        <taxon>Dikarya</taxon>
        <taxon>Ascomycota</taxon>
        <taxon>Pezizomycotina</taxon>
        <taxon>Sordariomycetes</taxon>
        <taxon>Sordariomycetidae</taxon>
        <taxon>Sordariales</taxon>
        <taxon>Chaetomiaceae</taxon>
        <taxon>Parathielavia</taxon>
    </lineage>
</organism>
<feature type="domain" description="Heterokaryon incompatibility" evidence="1">
    <location>
        <begin position="51"/>
        <end position="189"/>
    </location>
</feature>
<dbReference type="InterPro" id="IPR052895">
    <property type="entry name" value="HetReg/Transcr_Mod"/>
</dbReference>
<dbReference type="Pfam" id="PF06985">
    <property type="entry name" value="HET"/>
    <property type="match status" value="1"/>
</dbReference>
<dbReference type="Proteomes" id="UP001302602">
    <property type="component" value="Unassembled WGS sequence"/>
</dbReference>
<evidence type="ECO:0000313" key="2">
    <source>
        <dbReference type="EMBL" id="KAK4125751.1"/>
    </source>
</evidence>
<dbReference type="PANTHER" id="PTHR24148">
    <property type="entry name" value="ANKYRIN REPEAT DOMAIN-CONTAINING PROTEIN 39 HOMOLOG-RELATED"/>
    <property type="match status" value="1"/>
</dbReference>
<name>A0AAN6Z594_9PEZI</name>
<sequence length="566" mass="63756">MDAVYEPLPLEGNHIRLLEVKVRRSFLGLVRELVCNFRVVSLDDNDNTLKYTALSYAWDDPTPVRKIQLANGRSLPLSRTLSNLIDSLQRQGEDSFTIWVDALCINQNDLIEKASQVRMMGDVYSKAKQVLVWLGASTPQSKRAFRFMSSKQGASYPDDWGNESDRAGLKEVFLFLDRPWFRRVWVIQEVILGSNVLMACGDDRIDFDIFRNCTFGIWLFLDTLNHYGADNPSVRGLWCFNRMIHIRETFQADGAVGYETCLEAAFHVEATDPRDKVYAFRGIAHKDSSLLPEPDYAVPVEQVYRETAEALLCHGQSLDLLALCGIAFREHPSILPTWAPDPGHPSFTEPFAMCDRGNWNVGGTLMRRPSIVPPNQLRLQVNFFGTVVETCPTFDAYLVGHQQVAVRAALAMRQRAPGNISEAAWKDAIAVSMTFGLDVDDEPAGPEYRTFFEEWLQWLQSSTSQDDLDKISGNKFQQTIGPRVDGWRAFMTQQGPFGIGPAETRVGDAIYLVPGCRLPLVLRHDPDASDTVPLPEKILVGWCYVYGLMHGRDISPGEPNTDILLR</sequence>
<dbReference type="RefSeq" id="XP_062649522.1">
    <property type="nucleotide sequence ID" value="XM_062792356.1"/>
</dbReference>
<evidence type="ECO:0000313" key="3">
    <source>
        <dbReference type="Proteomes" id="UP001302602"/>
    </source>
</evidence>
<evidence type="ECO:0000259" key="1">
    <source>
        <dbReference type="Pfam" id="PF06985"/>
    </source>
</evidence>
<dbReference type="EMBL" id="MU853225">
    <property type="protein sequence ID" value="KAK4125751.1"/>
    <property type="molecule type" value="Genomic_DNA"/>
</dbReference>
<dbReference type="GeneID" id="87829125"/>
<dbReference type="Pfam" id="PF26639">
    <property type="entry name" value="Het-6_barrel"/>
    <property type="match status" value="1"/>
</dbReference>
<comment type="caution">
    <text evidence="2">The sequence shown here is derived from an EMBL/GenBank/DDBJ whole genome shotgun (WGS) entry which is preliminary data.</text>
</comment>
<proteinExistence type="predicted"/>
<gene>
    <name evidence="2" type="ORF">N657DRAFT_642497</name>
</gene>
<keyword evidence="3" id="KW-1185">Reference proteome</keyword>
<dbReference type="InterPro" id="IPR010730">
    <property type="entry name" value="HET"/>
</dbReference>
<dbReference type="PANTHER" id="PTHR24148:SF73">
    <property type="entry name" value="HET DOMAIN PROTEIN (AFU_ORTHOLOGUE AFUA_8G01020)"/>
    <property type="match status" value="1"/>
</dbReference>
<reference evidence="2" key="2">
    <citation type="submission" date="2023-05" db="EMBL/GenBank/DDBJ databases">
        <authorList>
            <consortium name="Lawrence Berkeley National Laboratory"/>
            <person name="Steindorff A."/>
            <person name="Hensen N."/>
            <person name="Bonometti L."/>
            <person name="Westerberg I."/>
            <person name="Brannstrom I.O."/>
            <person name="Guillou S."/>
            <person name="Cros-Aarteil S."/>
            <person name="Calhoun S."/>
            <person name="Haridas S."/>
            <person name="Kuo A."/>
            <person name="Mondo S."/>
            <person name="Pangilinan J."/>
            <person name="Riley R."/>
            <person name="Labutti K."/>
            <person name="Andreopoulos B."/>
            <person name="Lipzen A."/>
            <person name="Chen C."/>
            <person name="Yanf M."/>
            <person name="Daum C."/>
            <person name="Ng V."/>
            <person name="Clum A."/>
            <person name="Ohm R."/>
            <person name="Martin F."/>
            <person name="Silar P."/>
            <person name="Natvig D."/>
            <person name="Lalanne C."/>
            <person name="Gautier V."/>
            <person name="Ament-Velasquez S.L."/>
            <person name="Kruys A."/>
            <person name="Hutchinson M.I."/>
            <person name="Powell A.J."/>
            <person name="Barry K."/>
            <person name="Miller A.N."/>
            <person name="Grigoriev I.V."/>
            <person name="Debuchy R."/>
            <person name="Gladieux P."/>
            <person name="Thoren M.H."/>
            <person name="Johannesson H."/>
        </authorList>
    </citation>
    <scope>NUCLEOTIDE SEQUENCE</scope>
    <source>
        <strain evidence="2">CBS 731.68</strain>
    </source>
</reference>